<evidence type="ECO:0000313" key="2">
    <source>
        <dbReference type="EMBL" id="BCN31735.1"/>
    </source>
</evidence>
<keyword evidence="3" id="KW-1185">Reference proteome</keyword>
<dbReference type="Gene3D" id="2.60.40.1080">
    <property type="match status" value="1"/>
</dbReference>
<dbReference type="EMBL" id="AP024169">
    <property type="protein sequence ID" value="BCN31735.1"/>
    <property type="molecule type" value="Genomic_DNA"/>
</dbReference>
<dbReference type="KEGG" id="ahb:bsdtb5_30300"/>
<dbReference type="SUPFAM" id="SSF49373">
    <property type="entry name" value="Invasin/intimin cell-adhesion fragments"/>
    <property type="match status" value="1"/>
</dbReference>
<accession>A0A7R7EML8</accession>
<dbReference type="RefSeq" id="WP_271712832.1">
    <property type="nucleotide sequence ID" value="NZ_AP024169.1"/>
</dbReference>
<dbReference type="InterPro" id="IPR003343">
    <property type="entry name" value="Big_2"/>
</dbReference>
<dbReference type="Proteomes" id="UP000595897">
    <property type="component" value="Chromosome"/>
</dbReference>
<name>A0A7R7EML8_9FIRM</name>
<proteinExistence type="predicted"/>
<dbReference type="Pfam" id="PF02368">
    <property type="entry name" value="Big_2"/>
    <property type="match status" value="1"/>
</dbReference>
<reference evidence="2 3" key="1">
    <citation type="submission" date="2020-11" db="EMBL/GenBank/DDBJ databases">
        <title>Draft genome sequencing of a Lachnospiraceae strain isolated from anoxic soil subjected to BSD treatment.</title>
        <authorList>
            <person name="Uek A."/>
            <person name="Tonouchi A."/>
        </authorList>
    </citation>
    <scope>NUCLEOTIDE SEQUENCE [LARGE SCALE GENOMIC DNA]</scope>
    <source>
        <strain evidence="2 3">TB5</strain>
    </source>
</reference>
<protein>
    <recommendedName>
        <fullName evidence="1">BIG2 domain-containing protein</fullName>
    </recommendedName>
</protein>
<dbReference type="InterPro" id="IPR008964">
    <property type="entry name" value="Invasin/intimin_cell_adhesion"/>
</dbReference>
<sequence>MKKKYSKYSLFNYIILFELIVILGLLTSSISLAASYKLNKTKLTMHISQSITLKVNDSKHYISWTSSNKKVAIVSTDGKVTALASGKAIITASIVNQKLKCNIHVKKPNGKNNNPYIGYDQKTMLFQDYIFSKSQEISMQLEQTIVGDSAYEILRNENMFNKKPTKNTHWILYQFHLKYRKGSGTKTLSASDVLQNYKCFYESDGKTPVKVKEFAFFNKLRAGKDLYDVVLKEGEESDVWVGILIDNSISYPLYRIPVKGEKYLWFSTNPIVTQND</sequence>
<dbReference type="AlphaFoldDB" id="A0A7R7EML8"/>
<evidence type="ECO:0000313" key="3">
    <source>
        <dbReference type="Proteomes" id="UP000595897"/>
    </source>
</evidence>
<feature type="domain" description="BIG2" evidence="1">
    <location>
        <begin position="44"/>
        <end position="92"/>
    </location>
</feature>
<organism evidence="2 3">
    <name type="scientific">Anaeromicropila herbilytica</name>
    <dbReference type="NCBI Taxonomy" id="2785025"/>
    <lineage>
        <taxon>Bacteria</taxon>
        <taxon>Bacillati</taxon>
        <taxon>Bacillota</taxon>
        <taxon>Clostridia</taxon>
        <taxon>Lachnospirales</taxon>
        <taxon>Lachnospiraceae</taxon>
        <taxon>Anaeromicropila</taxon>
    </lineage>
</organism>
<evidence type="ECO:0000259" key="1">
    <source>
        <dbReference type="Pfam" id="PF02368"/>
    </source>
</evidence>
<gene>
    <name evidence="2" type="ORF">bsdtb5_30300</name>
</gene>